<evidence type="ECO:0000313" key="1">
    <source>
        <dbReference type="EMBL" id="MPM29145.1"/>
    </source>
</evidence>
<dbReference type="Gene3D" id="3.90.1580.10">
    <property type="entry name" value="paralog of FGE (formylglycine-generating enzyme)"/>
    <property type="match status" value="1"/>
</dbReference>
<comment type="caution">
    <text evidence="1">The sequence shown here is derived from an EMBL/GenBank/DDBJ whole genome shotgun (WGS) entry which is preliminary data.</text>
</comment>
<dbReference type="EMBL" id="VSSQ01005435">
    <property type="protein sequence ID" value="MPM29145.1"/>
    <property type="molecule type" value="Genomic_DNA"/>
</dbReference>
<reference evidence="1" key="1">
    <citation type="submission" date="2019-08" db="EMBL/GenBank/DDBJ databases">
        <authorList>
            <person name="Kucharzyk K."/>
            <person name="Murdoch R.W."/>
            <person name="Higgins S."/>
            <person name="Loffler F."/>
        </authorList>
    </citation>
    <scope>NUCLEOTIDE SEQUENCE</scope>
</reference>
<accession>A0A644YKN9</accession>
<proteinExistence type="predicted"/>
<dbReference type="InterPro" id="IPR042095">
    <property type="entry name" value="SUMF_sf"/>
</dbReference>
<evidence type="ECO:0008006" key="2">
    <source>
        <dbReference type="Google" id="ProtNLM"/>
    </source>
</evidence>
<name>A0A644YKN9_9ZZZZ</name>
<sequence length="102" mass="11081">MRNIGNGSALPLRGGNWGNTTGAGVFALNVNESRANSSHNVGFRAALLSKPDSRSLRVPAQSRENKGTCFRGRRQSVRKYNLMEAASSPRARAVTHEKSRIT</sequence>
<organism evidence="1">
    <name type="scientific">bioreactor metagenome</name>
    <dbReference type="NCBI Taxonomy" id="1076179"/>
    <lineage>
        <taxon>unclassified sequences</taxon>
        <taxon>metagenomes</taxon>
        <taxon>ecological metagenomes</taxon>
    </lineage>
</organism>
<gene>
    <name evidence="1" type="ORF">SDC9_75685</name>
</gene>
<protein>
    <recommendedName>
        <fullName evidence="2">Sulfatase-modifying factor enzyme domain-containing protein</fullName>
    </recommendedName>
</protein>
<dbReference type="AlphaFoldDB" id="A0A644YKN9"/>